<dbReference type="Pfam" id="PF15479">
    <property type="entry name" value="DUF4639"/>
    <property type="match status" value="1"/>
</dbReference>
<keyword evidence="3" id="KW-1185">Reference proteome</keyword>
<evidence type="ECO:0000256" key="1">
    <source>
        <dbReference type="SAM" id="MobiDB-lite"/>
    </source>
</evidence>
<dbReference type="EMBL" id="KV979084">
    <property type="protein sequence ID" value="PIO22992.1"/>
    <property type="molecule type" value="Genomic_DNA"/>
</dbReference>
<organism evidence="2 3">
    <name type="scientific">Aquarana catesbeiana</name>
    <name type="common">American bullfrog</name>
    <name type="synonym">Rana catesbeiana</name>
    <dbReference type="NCBI Taxonomy" id="8400"/>
    <lineage>
        <taxon>Eukaryota</taxon>
        <taxon>Metazoa</taxon>
        <taxon>Chordata</taxon>
        <taxon>Craniata</taxon>
        <taxon>Vertebrata</taxon>
        <taxon>Euteleostomi</taxon>
        <taxon>Amphibia</taxon>
        <taxon>Batrachia</taxon>
        <taxon>Anura</taxon>
        <taxon>Neobatrachia</taxon>
        <taxon>Ranoidea</taxon>
        <taxon>Ranidae</taxon>
        <taxon>Aquarana</taxon>
    </lineage>
</organism>
<feature type="region of interest" description="Disordered" evidence="1">
    <location>
        <begin position="301"/>
        <end position="322"/>
    </location>
</feature>
<protein>
    <submittedName>
        <fullName evidence="2">Uncharacterized protein</fullName>
    </submittedName>
</protein>
<dbReference type="Proteomes" id="UP000228934">
    <property type="component" value="Unassembled WGS sequence"/>
</dbReference>
<name>A0A2G9R569_AQUCT</name>
<gene>
    <name evidence="2" type="ORF">AB205_0081400</name>
</gene>
<dbReference type="OrthoDB" id="193650at2759"/>
<proteinExistence type="predicted"/>
<sequence length="441" mass="49722">MPVAPIPPVSVDVIPGRLTEEDWNSMVTTEEGEEVVGEIVDSLIGRVMDECYKVYIQRQMVEWTFIPRDEGEDETYPEETWQEEPQPCPNDSWAQGCVPITQPVLTARSSLPQASSEHPITCIPEQEAETQPQEISKSPDPSEDRPPSSQQLDPSPEEKTEKEASVTQKSPVVIKPTPPPNPPKKRTGYRPYRGPLRSAGLKNITKSLEDTEKEIILEEFMNVKEESGFNENINLLPTSLHNILKIQLGRPPQNKNVIYDDEGNVVSVPKLDLAKLPQHHVRPRIEVVDCSKEAECRVRKSGQADVRTPIHQPQKEKRIRDKGQPKWFQITGQKHGPSTFDSQTLQAYTFTTTDHMKGLVPTTAGLSLDTIQLSHGVILREGNTTERGSIQSLRQRELAWREESRQLQPIRPSITLPSLSVDQLIKNNIPQVQPLMTFMPS</sequence>
<dbReference type="PANTHER" id="PTHR34438">
    <property type="entry name" value="SI:DKEY-97L20.6"/>
    <property type="match status" value="1"/>
</dbReference>
<dbReference type="InterPro" id="IPR028042">
    <property type="entry name" value="DUF4639"/>
</dbReference>
<feature type="region of interest" description="Disordered" evidence="1">
    <location>
        <begin position="70"/>
        <end position="91"/>
    </location>
</feature>
<feature type="region of interest" description="Disordered" evidence="1">
    <location>
        <begin position="125"/>
        <end position="197"/>
    </location>
</feature>
<evidence type="ECO:0000313" key="2">
    <source>
        <dbReference type="EMBL" id="PIO22992.1"/>
    </source>
</evidence>
<reference evidence="3" key="1">
    <citation type="journal article" date="2017" name="Nat. Commun.">
        <title>The North American bullfrog draft genome provides insight into hormonal regulation of long noncoding RNA.</title>
        <authorList>
            <person name="Hammond S.A."/>
            <person name="Warren R.L."/>
            <person name="Vandervalk B.P."/>
            <person name="Kucuk E."/>
            <person name="Khan H."/>
            <person name="Gibb E.A."/>
            <person name="Pandoh P."/>
            <person name="Kirk H."/>
            <person name="Zhao Y."/>
            <person name="Jones M."/>
            <person name="Mungall A.J."/>
            <person name="Coope R."/>
            <person name="Pleasance S."/>
            <person name="Moore R.A."/>
            <person name="Holt R.A."/>
            <person name="Round J.M."/>
            <person name="Ohora S."/>
            <person name="Walle B.V."/>
            <person name="Veldhoen N."/>
            <person name="Helbing C.C."/>
            <person name="Birol I."/>
        </authorList>
    </citation>
    <scope>NUCLEOTIDE SEQUENCE [LARGE SCALE GENOMIC DNA]</scope>
</reference>
<evidence type="ECO:0000313" key="3">
    <source>
        <dbReference type="Proteomes" id="UP000228934"/>
    </source>
</evidence>
<accession>A0A2G9R569</accession>
<feature type="compositionally biased region" description="Basic and acidic residues" evidence="1">
    <location>
        <begin position="313"/>
        <end position="322"/>
    </location>
</feature>
<dbReference type="PANTHER" id="PTHR34438:SF1">
    <property type="entry name" value="CHROMOSOME 2 OPEN READING FRAME 81"/>
    <property type="match status" value="1"/>
</dbReference>
<feature type="compositionally biased region" description="Acidic residues" evidence="1">
    <location>
        <begin position="70"/>
        <end position="82"/>
    </location>
</feature>
<dbReference type="AlphaFoldDB" id="A0A2G9R569"/>